<protein>
    <submittedName>
        <fullName evidence="1">DUF6521 family protein</fullName>
    </submittedName>
</protein>
<reference evidence="1 2" key="1">
    <citation type="journal article" date="2019" name="Int. J. Syst. Evol. Microbiol.">
        <title>The Global Catalogue of Microorganisms (GCM) 10K type strain sequencing project: providing services to taxonomists for standard genome sequencing and annotation.</title>
        <authorList>
            <consortium name="The Broad Institute Genomics Platform"/>
            <consortium name="The Broad Institute Genome Sequencing Center for Infectious Disease"/>
            <person name="Wu L."/>
            <person name="Ma J."/>
        </authorList>
    </citation>
    <scope>NUCLEOTIDE SEQUENCE [LARGE SCALE GENOMIC DNA]</scope>
    <source>
        <strain evidence="1 2">JCM 16240</strain>
    </source>
</reference>
<dbReference type="Pfam" id="PF20131">
    <property type="entry name" value="MC3"/>
    <property type="match status" value="1"/>
</dbReference>
<dbReference type="EMBL" id="BAAAFN010000004">
    <property type="protein sequence ID" value="GAA0216245.1"/>
    <property type="molecule type" value="Genomic_DNA"/>
</dbReference>
<organism evidence="1 2">
    <name type="scientific">Castellaniella daejeonensis</name>
    <dbReference type="NCBI Taxonomy" id="659013"/>
    <lineage>
        <taxon>Bacteria</taxon>
        <taxon>Pseudomonadati</taxon>
        <taxon>Pseudomonadota</taxon>
        <taxon>Betaproteobacteria</taxon>
        <taxon>Burkholderiales</taxon>
        <taxon>Alcaligenaceae</taxon>
        <taxon>Castellaniella</taxon>
    </lineage>
</organism>
<accession>A0ABN0T9Q1</accession>
<evidence type="ECO:0000313" key="1">
    <source>
        <dbReference type="EMBL" id="GAA0216245.1"/>
    </source>
</evidence>
<proteinExistence type="predicted"/>
<keyword evidence="2" id="KW-1185">Reference proteome</keyword>
<dbReference type="Proteomes" id="UP001501176">
    <property type="component" value="Unassembled WGS sequence"/>
</dbReference>
<sequence>MSAWQERTIEQRNLLNPAFCAIAVWHLARGYRTEATALGSNEDGLPLALAFVGASLVLRGQTRDQLPRTITSSLATWVNDHPLERSAVAKGVVVLRETVREALLFGAQQGLLSLDGHRIEAGSTSAKKMNAYLRASSEDVRDCMRQATFVGRWLCKAGAPPTVLALLGVKT</sequence>
<name>A0ABN0T9Q1_9BURK</name>
<gene>
    <name evidence="1" type="ORF">GCM10009125_01520</name>
</gene>
<dbReference type="InterPro" id="IPR045390">
    <property type="entry name" value="ABC-3C_MC3"/>
</dbReference>
<evidence type="ECO:0000313" key="2">
    <source>
        <dbReference type="Proteomes" id="UP001501176"/>
    </source>
</evidence>
<comment type="caution">
    <text evidence="1">The sequence shown here is derived from an EMBL/GenBank/DDBJ whole genome shotgun (WGS) entry which is preliminary data.</text>
</comment>
<dbReference type="RefSeq" id="WP_343819561.1">
    <property type="nucleotide sequence ID" value="NZ_BAAAFN010000004.1"/>
</dbReference>